<evidence type="ECO:0008006" key="7">
    <source>
        <dbReference type="Google" id="ProtNLM"/>
    </source>
</evidence>
<organism evidence="5 6">
    <name type="scientific">Candidatus Enterococcus murrayae</name>
    <dbReference type="NCBI Taxonomy" id="2815321"/>
    <lineage>
        <taxon>Bacteria</taxon>
        <taxon>Bacillati</taxon>
        <taxon>Bacillota</taxon>
        <taxon>Bacilli</taxon>
        <taxon>Lactobacillales</taxon>
        <taxon>Enterococcaceae</taxon>
        <taxon>Enterococcus</taxon>
    </lineage>
</organism>
<proteinExistence type="predicted"/>
<comment type="caution">
    <text evidence="5">The sequence shown here is derived from an EMBL/GenBank/DDBJ whole genome shotgun (WGS) entry which is preliminary data.</text>
</comment>
<dbReference type="RefSeq" id="WP_207110479.1">
    <property type="nucleotide sequence ID" value="NZ_JAFLVR010000072.1"/>
</dbReference>
<feature type="chain" id="PRO_5047290174" description="WxL domain-containing protein" evidence="4">
    <location>
        <begin position="29"/>
        <end position="1119"/>
    </location>
</feature>
<dbReference type="EMBL" id="JAFLVR010000072">
    <property type="protein sequence ID" value="MBO0454753.1"/>
    <property type="molecule type" value="Genomic_DNA"/>
</dbReference>
<reference evidence="5 6" key="1">
    <citation type="submission" date="2021-03" db="EMBL/GenBank/DDBJ databases">
        <title>Enterococcal diversity collection.</title>
        <authorList>
            <person name="Gilmore M.S."/>
            <person name="Schwartzman J."/>
            <person name="Van Tyne D."/>
            <person name="Martin M."/>
            <person name="Earl A.M."/>
            <person name="Manson A.L."/>
            <person name="Straub T."/>
            <person name="Salamzade R."/>
            <person name="Saavedra J."/>
            <person name="Lebreton F."/>
            <person name="Prichula J."/>
            <person name="Schaufler K."/>
            <person name="Gaca A."/>
            <person name="Sgardioli B."/>
            <person name="Wagenaar J."/>
            <person name="Strong T."/>
        </authorList>
    </citation>
    <scope>NUCLEOTIDE SEQUENCE [LARGE SCALE GENOMIC DNA]</scope>
    <source>
        <strain evidence="5 6">MJM16</strain>
    </source>
</reference>
<evidence type="ECO:0000256" key="2">
    <source>
        <dbReference type="ARBA" id="ARBA00022737"/>
    </source>
</evidence>
<accession>A0ABS3HMT9</accession>
<evidence type="ECO:0000256" key="3">
    <source>
        <dbReference type="SAM" id="MobiDB-lite"/>
    </source>
</evidence>
<evidence type="ECO:0000313" key="5">
    <source>
        <dbReference type="EMBL" id="MBO0454753.1"/>
    </source>
</evidence>
<protein>
    <recommendedName>
        <fullName evidence="7">WxL domain-containing protein</fullName>
    </recommendedName>
</protein>
<evidence type="ECO:0000256" key="1">
    <source>
        <dbReference type="ARBA" id="ARBA00022614"/>
    </source>
</evidence>
<feature type="compositionally biased region" description="Basic and acidic residues" evidence="3">
    <location>
        <begin position="74"/>
        <end position="92"/>
    </location>
</feature>
<keyword evidence="1" id="KW-0433">Leucine-rich repeat</keyword>
<keyword evidence="4" id="KW-0732">Signal</keyword>
<dbReference type="PROSITE" id="PS51450">
    <property type="entry name" value="LRR"/>
    <property type="match status" value="1"/>
</dbReference>
<dbReference type="SMART" id="SM00365">
    <property type="entry name" value="LRR_SD22"/>
    <property type="match status" value="4"/>
</dbReference>
<dbReference type="SUPFAM" id="SSF52058">
    <property type="entry name" value="L domain-like"/>
    <property type="match status" value="2"/>
</dbReference>
<name>A0ABS3HMT9_9ENTE</name>
<dbReference type="PANTHER" id="PTHR46652">
    <property type="entry name" value="LEUCINE-RICH REPEAT AND IQ DOMAIN-CONTAINING PROTEIN 1-RELATED"/>
    <property type="match status" value="1"/>
</dbReference>
<feature type="region of interest" description="Disordered" evidence="3">
    <location>
        <begin position="32"/>
        <end position="99"/>
    </location>
</feature>
<dbReference type="InterPro" id="IPR050836">
    <property type="entry name" value="SDS22/Internalin_LRR"/>
</dbReference>
<feature type="signal peptide" evidence="4">
    <location>
        <begin position="1"/>
        <end position="28"/>
    </location>
</feature>
<dbReference type="Gene3D" id="3.80.10.10">
    <property type="entry name" value="Ribonuclease Inhibitor"/>
    <property type="match status" value="4"/>
</dbReference>
<sequence length="1119" mass="121125">MNKRLTKVFSFTVIVLLALGESSQLVQAVTEEPTATTPVSEEVVPVQETINSTESTTASTEEETEETSSSSTKDSTESTKESKEKADTDKIKPQAANDPVTIPDPALYQWIRATLNHSTYGQSIPDGTPITEVQMEMLTSLTRGSISGDYTSISNLEGLQYAVNLETLNFIGNSTTGRGSDQFTALPTGFKKLTKLKELLCYHGELTDIDELKDHPSLEVFSAAQNKLTSFKGLSGCKELQVINVNGSENNTYNQNGAIANFEGLESATKLREISFNKYNEQRGDTLAKLGEAEPSYVGYGLQSLKGLNCANSLEVLSLAGHPGLHTLDGLENYSKLSKLVVTGSPNYNGRDYYYENPGGVTELVFDPGIHTPTYHTRGLRGANAITALSTCTALSEVNLSNQAIEDISPLAGKTAIKELNLSSNLIQTLTPLLTTNKIVKLDVSNNLLPNLSGIENTDTLEELRCSSQNAGASQMKINASSGTAFYLKGLLSDITAINPKSLKAFYCYSNRLENIDSLIGASNLTHLIANNNQLSDIKGDLSGCTSLQEVNFSNNLFVRFEDMGLEAAKNSLKTLFMKEQGLFTSTTSNYLNTKTLLEKLDGLKQFTVIEIINMETNKVTDAEMVHIPDSIIDLHIGQNELQDKAFSTIKPTTHTRIQRIFASNNHISDITPLEKLPTLTRLYAPGQGIKVPKNGGTATKKTSPIGYEIDVLNTDASGGLSFVQSSGWGTATPSIKAGTNILNIDDPNYDLDSRSPSADFSYTGNSAIVDFVFSGTITFDADYDIATAASVKLVPTDIDGNEITEIPQGGVIYWRATVDSKDAKYLMKPDFRNSLQGTPHAILNLYTEPLDSQASEYVNGARVEIDGVYVPTPAGIWSVVDALDNQINKDKVAVITTVTKVNDNATPGQTANMYFNVQGKNFSRVGETKWVTIKAKAPELLNLSAPERFDFGRKNEASKKAQTYSLDTKRHSASEQTDGFKVRVTDSMQTTNRVDWKVVGKLSELTNSKGNALKTAAVSPKLTLSDISLYKIADAGGAETATPIPNGTSGNPTWQKSLALTAGGSSVTLSEAPKADGEGVWDYRVPFDKVKLEVPANVNGQAGYTFNGKLTWTLDDTL</sequence>
<dbReference type="Proteomes" id="UP000664495">
    <property type="component" value="Unassembled WGS sequence"/>
</dbReference>
<dbReference type="InterPro" id="IPR001611">
    <property type="entry name" value="Leu-rich_rpt"/>
</dbReference>
<evidence type="ECO:0000313" key="6">
    <source>
        <dbReference type="Proteomes" id="UP000664495"/>
    </source>
</evidence>
<dbReference type="InterPro" id="IPR032675">
    <property type="entry name" value="LRR_dom_sf"/>
</dbReference>
<evidence type="ECO:0000256" key="4">
    <source>
        <dbReference type="SAM" id="SignalP"/>
    </source>
</evidence>
<dbReference type="PANTHER" id="PTHR46652:SF7">
    <property type="entry name" value="LEUCINE-RICH REPEAT AND IQ DOMAIN-CONTAINING PROTEIN 1"/>
    <property type="match status" value="1"/>
</dbReference>
<keyword evidence="6" id="KW-1185">Reference proteome</keyword>
<gene>
    <name evidence="5" type="ORF">JZO85_21025</name>
</gene>
<keyword evidence="2" id="KW-0677">Repeat</keyword>